<comment type="catalytic activity">
    <reaction evidence="12">
        <text>Preferential cleavage: (Ac)2-L-Lys-D-Ala-|-D-Ala. Also transpeptidation of peptidyl-alanyl moieties that are N-acyl substituents of D-alanine.</text>
        <dbReference type="EC" id="3.4.16.4"/>
    </reaction>
</comment>
<dbReference type="EMBL" id="JACHJG010000003">
    <property type="protein sequence ID" value="MBB4886079.1"/>
    <property type="molecule type" value="Genomic_DNA"/>
</dbReference>
<comment type="caution">
    <text evidence="18">The sequence shown here is derived from an EMBL/GenBank/DDBJ whole genome shotgun (WGS) entry which is preliminary data.</text>
</comment>
<dbReference type="FunFam" id="1.10.3810.10:FF:000001">
    <property type="entry name" value="Penicillin-binding protein 1A"/>
    <property type="match status" value="1"/>
</dbReference>
<sequence length="756" mass="80141">MGRAEARRAQDSTRNAKGKKPKKTGIRRFFTWKMLLAYFVAVIGLGMGAFLALYFYVDVPKDGNGAAKLQSNVYKDSNGKVLARIGEVNREEVPLAKIPENVQRAVVAAENKNFWTDPGVDVKGTARGILNTVMGRGKQGGSTITQQYVKNYYLDQRQTVTRKVKELIISLKVQKETSKEKILEGYLNTSYYGRGAYGIQAASRAYYQKDVSSLSTEEGAYLAALLQAPSQYDFGPAATEAGKQNAKKRWNYVLDKMVEMDWLKKDERQGMSFKDPKAPKAAPGLSGQNGYFIDAAKREVIKALEKQGRKESDFAAGGWTVTLSIDPKKQAALERAVKDQLLDDLDTKAREGDKNVQVGAVSVDPKNGRIQALYGGPDYLKHYTNNATREDFQPASTFKPIILASALQNKSKTQDNDPITPSTIYDGTSERPVVGSDVHFAPENEDGYSEKAVTVQKAMNDSVNSVFAQMAVDVKLDKVKQTAVDLGMNGKQAGFVEAPAMSLGSMGASPLDMAAVYATLDNHGKKVTPTILKSASQNGVELKRDGAIGDQAVSRNTADGVTRVLRGVVNDGTATVVASANYPVAGKTGTSDDNKSAWFAGYTPSLVTTVGLFGEGPGGKQVTLQGTGGGGRVNGGKYPAQIWSAYTAAALGGEGDDEFDLDTDISAGSVQAPATAPAATPTKGATPTPTPTKSGGATGKPSPGPTRSGGTTGKPTPNPTKITPTPPKPPTVPPTSSPSGGGTRPNGGLETDGVKP</sequence>
<evidence type="ECO:0000256" key="9">
    <source>
        <dbReference type="ARBA" id="ARBA00022984"/>
    </source>
</evidence>
<feature type="domain" description="Glycosyl transferase family 51" evidence="17">
    <location>
        <begin position="79"/>
        <end position="257"/>
    </location>
</feature>
<evidence type="ECO:0000259" key="17">
    <source>
        <dbReference type="Pfam" id="PF00912"/>
    </source>
</evidence>
<feature type="region of interest" description="Disordered" evidence="14">
    <location>
        <begin position="1"/>
        <end position="20"/>
    </location>
</feature>
<dbReference type="GO" id="GO:0030288">
    <property type="term" value="C:outer membrane-bounded periplasmic space"/>
    <property type="evidence" value="ECO:0007669"/>
    <property type="project" value="TreeGrafter"/>
</dbReference>
<evidence type="ECO:0000256" key="14">
    <source>
        <dbReference type="SAM" id="MobiDB-lite"/>
    </source>
</evidence>
<dbReference type="SUPFAM" id="SSF53955">
    <property type="entry name" value="Lysozyme-like"/>
    <property type="match status" value="1"/>
</dbReference>
<evidence type="ECO:0000256" key="5">
    <source>
        <dbReference type="ARBA" id="ARBA00022676"/>
    </source>
</evidence>
<evidence type="ECO:0000256" key="7">
    <source>
        <dbReference type="ARBA" id="ARBA00022801"/>
    </source>
</evidence>
<keyword evidence="6" id="KW-0808">Transferase</keyword>
<comment type="similarity">
    <text evidence="2">In the N-terminal section; belongs to the glycosyltransferase 51 family.</text>
</comment>
<keyword evidence="7" id="KW-0378">Hydrolase</keyword>
<comment type="similarity">
    <text evidence="1">In the C-terminal section; belongs to the transpeptidase family.</text>
</comment>
<dbReference type="Proteomes" id="UP000556436">
    <property type="component" value="Unassembled WGS sequence"/>
</dbReference>
<dbReference type="GO" id="GO:0009002">
    <property type="term" value="F:serine-type D-Ala-D-Ala carboxypeptidase activity"/>
    <property type="evidence" value="ECO:0007669"/>
    <property type="project" value="UniProtKB-EC"/>
</dbReference>
<dbReference type="Pfam" id="PF00912">
    <property type="entry name" value="Transgly"/>
    <property type="match status" value="1"/>
</dbReference>
<keyword evidence="9" id="KW-0573">Peptidoglycan synthesis</keyword>
<keyword evidence="11" id="KW-0961">Cell wall biogenesis/degradation</keyword>
<reference evidence="18 19" key="1">
    <citation type="submission" date="2020-08" db="EMBL/GenBank/DDBJ databases">
        <title>Genomic Encyclopedia of Type Strains, Phase III (KMG-III): the genomes of soil and plant-associated and newly described type strains.</title>
        <authorList>
            <person name="Whitman W."/>
        </authorList>
    </citation>
    <scope>NUCLEOTIDE SEQUENCE [LARGE SCALE GENOMIC DNA]</scope>
    <source>
        <strain evidence="18 19">CECT 3265</strain>
    </source>
</reference>
<evidence type="ECO:0000256" key="8">
    <source>
        <dbReference type="ARBA" id="ARBA00022960"/>
    </source>
</evidence>
<evidence type="ECO:0000256" key="11">
    <source>
        <dbReference type="ARBA" id="ARBA00023316"/>
    </source>
</evidence>
<protein>
    <submittedName>
        <fullName evidence="18">Membrane peptidoglycan carboxypeptidase</fullName>
    </submittedName>
</protein>
<organism evidence="18 19">
    <name type="scientific">Streptomyces netropsis</name>
    <name type="common">Streptoverticillium netropsis</name>
    <dbReference type="NCBI Taxonomy" id="55404"/>
    <lineage>
        <taxon>Bacteria</taxon>
        <taxon>Bacillati</taxon>
        <taxon>Actinomycetota</taxon>
        <taxon>Actinomycetes</taxon>
        <taxon>Kitasatosporales</taxon>
        <taxon>Streptomycetaceae</taxon>
        <taxon>Streptomyces</taxon>
    </lineage>
</organism>
<dbReference type="InterPro" id="IPR036950">
    <property type="entry name" value="PBP_transglycosylase"/>
</dbReference>
<accession>A0A7W7L9S1</accession>
<dbReference type="Pfam" id="PF00905">
    <property type="entry name" value="Transpeptidase"/>
    <property type="match status" value="1"/>
</dbReference>
<feature type="compositionally biased region" description="Low complexity" evidence="14">
    <location>
        <begin position="672"/>
        <end position="723"/>
    </location>
</feature>
<keyword evidence="8" id="KW-0133">Cell shape</keyword>
<feature type="domain" description="Penicillin-binding protein transpeptidase" evidence="16">
    <location>
        <begin position="359"/>
        <end position="605"/>
    </location>
</feature>
<evidence type="ECO:0000256" key="1">
    <source>
        <dbReference type="ARBA" id="ARBA00007090"/>
    </source>
</evidence>
<feature type="compositionally biased region" description="Pro residues" evidence="14">
    <location>
        <begin position="724"/>
        <end position="736"/>
    </location>
</feature>
<keyword evidence="5" id="KW-0328">Glycosyltransferase</keyword>
<dbReference type="InterPro" id="IPR012338">
    <property type="entry name" value="Beta-lactam/transpept-like"/>
</dbReference>
<dbReference type="InterPro" id="IPR050396">
    <property type="entry name" value="Glycosyltr_51/Transpeptidase"/>
</dbReference>
<feature type="region of interest" description="Disordered" evidence="14">
    <location>
        <begin position="671"/>
        <end position="756"/>
    </location>
</feature>
<comment type="catalytic activity">
    <reaction evidence="13">
        <text>[GlcNAc-(1-&gt;4)-Mur2Ac(oyl-L-Ala-gamma-D-Glu-L-Lys-D-Ala-D-Ala)](n)-di-trans,octa-cis-undecaprenyl diphosphate + beta-D-GlcNAc-(1-&gt;4)-Mur2Ac(oyl-L-Ala-gamma-D-Glu-L-Lys-D-Ala-D-Ala)-di-trans,octa-cis-undecaprenyl diphosphate = [GlcNAc-(1-&gt;4)-Mur2Ac(oyl-L-Ala-gamma-D-Glu-L-Lys-D-Ala-D-Ala)](n+1)-di-trans,octa-cis-undecaprenyl diphosphate + di-trans,octa-cis-undecaprenyl diphosphate + H(+)</text>
        <dbReference type="Rhea" id="RHEA:23708"/>
        <dbReference type="Rhea" id="RHEA-COMP:9602"/>
        <dbReference type="Rhea" id="RHEA-COMP:9603"/>
        <dbReference type="ChEBI" id="CHEBI:15378"/>
        <dbReference type="ChEBI" id="CHEBI:58405"/>
        <dbReference type="ChEBI" id="CHEBI:60033"/>
        <dbReference type="ChEBI" id="CHEBI:78435"/>
        <dbReference type="EC" id="2.4.99.28"/>
    </reaction>
</comment>
<feature type="compositionally biased region" description="Basic and acidic residues" evidence="14">
    <location>
        <begin position="1"/>
        <end position="11"/>
    </location>
</feature>
<evidence type="ECO:0000256" key="2">
    <source>
        <dbReference type="ARBA" id="ARBA00007739"/>
    </source>
</evidence>
<keyword evidence="10" id="KW-0511">Multifunctional enzyme</keyword>
<dbReference type="GO" id="GO:0008360">
    <property type="term" value="P:regulation of cell shape"/>
    <property type="evidence" value="ECO:0007669"/>
    <property type="project" value="UniProtKB-KW"/>
</dbReference>
<dbReference type="PANTHER" id="PTHR32282">
    <property type="entry name" value="BINDING PROTEIN TRANSPEPTIDASE, PUTATIVE-RELATED"/>
    <property type="match status" value="1"/>
</dbReference>
<evidence type="ECO:0000256" key="4">
    <source>
        <dbReference type="ARBA" id="ARBA00022670"/>
    </source>
</evidence>
<keyword evidence="3 18" id="KW-0121">Carboxypeptidase</keyword>
<evidence type="ECO:0000256" key="13">
    <source>
        <dbReference type="ARBA" id="ARBA00049902"/>
    </source>
</evidence>
<dbReference type="RefSeq" id="WP_184733095.1">
    <property type="nucleotide sequence ID" value="NZ_BMRW01000003.1"/>
</dbReference>
<keyword evidence="15" id="KW-0472">Membrane</keyword>
<dbReference type="Gene3D" id="1.10.3810.10">
    <property type="entry name" value="Biosynthetic peptidoglycan transglycosylase-like"/>
    <property type="match status" value="1"/>
</dbReference>
<evidence type="ECO:0000256" key="12">
    <source>
        <dbReference type="ARBA" id="ARBA00034000"/>
    </source>
</evidence>
<dbReference type="GO" id="GO:0006508">
    <property type="term" value="P:proteolysis"/>
    <property type="evidence" value="ECO:0007669"/>
    <property type="project" value="UniProtKB-KW"/>
</dbReference>
<evidence type="ECO:0000256" key="10">
    <source>
        <dbReference type="ARBA" id="ARBA00023268"/>
    </source>
</evidence>
<dbReference type="InterPro" id="IPR001460">
    <property type="entry name" value="PCN-bd_Tpept"/>
</dbReference>
<dbReference type="InterPro" id="IPR001264">
    <property type="entry name" value="Glyco_trans_51"/>
</dbReference>
<gene>
    <name evidence="18" type="ORF">FHS38_002108</name>
</gene>
<feature type="transmembrane region" description="Helical" evidence="15">
    <location>
        <begin position="35"/>
        <end position="57"/>
    </location>
</feature>
<proteinExistence type="inferred from homology"/>
<dbReference type="PANTHER" id="PTHR32282:SF34">
    <property type="entry name" value="PENICILLIN-BINDING PROTEIN 1A"/>
    <property type="match status" value="1"/>
</dbReference>
<feature type="region of interest" description="Disordered" evidence="14">
    <location>
        <begin position="409"/>
        <end position="431"/>
    </location>
</feature>
<keyword evidence="15" id="KW-1133">Transmembrane helix</keyword>
<dbReference type="AlphaFoldDB" id="A0A7W7L9S1"/>
<evidence type="ECO:0000256" key="3">
    <source>
        <dbReference type="ARBA" id="ARBA00022645"/>
    </source>
</evidence>
<keyword evidence="15" id="KW-0812">Transmembrane</keyword>
<dbReference type="GO" id="GO:0071555">
    <property type="term" value="P:cell wall organization"/>
    <property type="evidence" value="ECO:0007669"/>
    <property type="project" value="UniProtKB-KW"/>
</dbReference>
<dbReference type="GO" id="GO:0008658">
    <property type="term" value="F:penicillin binding"/>
    <property type="evidence" value="ECO:0007669"/>
    <property type="project" value="InterPro"/>
</dbReference>
<dbReference type="GO" id="GO:0009252">
    <property type="term" value="P:peptidoglycan biosynthetic process"/>
    <property type="evidence" value="ECO:0007669"/>
    <property type="project" value="UniProtKB-KW"/>
</dbReference>
<evidence type="ECO:0000313" key="18">
    <source>
        <dbReference type="EMBL" id="MBB4886079.1"/>
    </source>
</evidence>
<name>A0A7W7L9S1_STRNE</name>
<dbReference type="SUPFAM" id="SSF56601">
    <property type="entry name" value="beta-lactamase/transpeptidase-like"/>
    <property type="match status" value="1"/>
</dbReference>
<evidence type="ECO:0000256" key="15">
    <source>
        <dbReference type="SAM" id="Phobius"/>
    </source>
</evidence>
<dbReference type="InterPro" id="IPR023346">
    <property type="entry name" value="Lysozyme-like_dom_sf"/>
</dbReference>
<keyword evidence="4" id="KW-0645">Protease</keyword>
<keyword evidence="19" id="KW-1185">Reference proteome</keyword>
<feature type="compositionally biased region" description="Polar residues" evidence="14">
    <location>
        <begin position="409"/>
        <end position="426"/>
    </location>
</feature>
<evidence type="ECO:0000313" key="19">
    <source>
        <dbReference type="Proteomes" id="UP000556436"/>
    </source>
</evidence>
<evidence type="ECO:0000256" key="6">
    <source>
        <dbReference type="ARBA" id="ARBA00022679"/>
    </source>
</evidence>
<evidence type="ECO:0000259" key="16">
    <source>
        <dbReference type="Pfam" id="PF00905"/>
    </source>
</evidence>
<dbReference type="GO" id="GO:0008955">
    <property type="term" value="F:peptidoglycan glycosyltransferase activity"/>
    <property type="evidence" value="ECO:0007669"/>
    <property type="project" value="UniProtKB-EC"/>
</dbReference>
<dbReference type="Gene3D" id="3.40.710.10">
    <property type="entry name" value="DD-peptidase/beta-lactamase superfamily"/>
    <property type="match status" value="1"/>
</dbReference>